<keyword evidence="1" id="KW-0812">Transmembrane</keyword>
<gene>
    <name evidence="4" type="ORF">HQM25_13070</name>
</gene>
<feature type="transmembrane region" description="Helical" evidence="1">
    <location>
        <begin position="537"/>
        <end position="559"/>
    </location>
</feature>
<keyword evidence="1" id="KW-0472">Membrane</keyword>
<dbReference type="Gene3D" id="3.40.50.1820">
    <property type="entry name" value="alpha/beta hydrolase"/>
    <property type="match status" value="1"/>
</dbReference>
<sequence>MSRHRSLPAAARVVMVAVLAVAGILPASAASADTADTPEPVVRAECPVEIPARHIDRVECGVLTVPERRSDGADPARTIALPYAVISSTSGTPQPDPVFIVSAPIDGVSTFDLLPHVLDDAQWATDTRPVVLLERRGAGLSDPALSCPELDVDAMISDGVLLTGAAAAARRVDGAAECYDRLVADGIDPAAYTSTAAAADVGELRTALGYEQWNLYSVGDGTRVAQAVMRDRSGGLRSVILDATSPLAVNVPEESPAAFAGAVDHLLLTCQNEPGCAEEYPDLDESLTTALADAAAEPLLLTVDGPGGIPVQVELDDRTLAEGLRTALADAATVRTLPFVIDQLADGNGSAALPLAQQLVDAAGERAHGLALSVACAEEVPFSDPAVAAENAAALPRAAALGDGSDVFAECAAWPVPASGAGASTAVESDIYALVTTGAFDPLSPASWGQAAAASLSEGDAALFSRLSHGAVWQSDVDDCAAAFARQFLQDPTTAPEASCLQTAPPVEFLTTAQIDPTPSVYLLTRDLGTNANPIQLGIAAVTLLILLGTLVYGLVVAVQPSLRRSGDIPGGTALSATAAAVFNLLFAAALVYLVTRIDPIVLSFGIPAGLWPMLLLPFAGLAATILLVVLLVRAWITDDGAVVHRVLLSVSAAGSLGFALWLLARGLLAL</sequence>
<feature type="domain" description="Peptidase S33 tripeptidyl aminopeptidase-like C-terminal" evidence="3">
    <location>
        <begin position="408"/>
        <end position="500"/>
    </location>
</feature>
<proteinExistence type="predicted"/>
<evidence type="ECO:0000256" key="2">
    <source>
        <dbReference type="SAM" id="SignalP"/>
    </source>
</evidence>
<keyword evidence="2" id="KW-0732">Signal</keyword>
<feature type="signal peptide" evidence="2">
    <location>
        <begin position="1"/>
        <end position="29"/>
    </location>
</feature>
<evidence type="ECO:0000259" key="3">
    <source>
        <dbReference type="Pfam" id="PF08386"/>
    </source>
</evidence>
<dbReference type="InterPro" id="IPR029058">
    <property type="entry name" value="AB_hydrolase_fold"/>
</dbReference>
<feature type="transmembrane region" description="Helical" evidence="1">
    <location>
        <begin position="571"/>
        <end position="595"/>
    </location>
</feature>
<dbReference type="GO" id="GO:0016787">
    <property type="term" value="F:hydrolase activity"/>
    <property type="evidence" value="ECO:0007669"/>
    <property type="project" value="UniProtKB-KW"/>
</dbReference>
<dbReference type="SUPFAM" id="SSF53474">
    <property type="entry name" value="alpha/beta-Hydrolases"/>
    <property type="match status" value="1"/>
</dbReference>
<dbReference type="Pfam" id="PF08386">
    <property type="entry name" value="Abhydrolase_4"/>
    <property type="match status" value="1"/>
</dbReference>
<evidence type="ECO:0000313" key="4">
    <source>
        <dbReference type="EMBL" id="QKJ20200.1"/>
    </source>
</evidence>
<dbReference type="AlphaFoldDB" id="A0A7D4TGJ6"/>
<feature type="transmembrane region" description="Helical" evidence="1">
    <location>
        <begin position="615"/>
        <end position="635"/>
    </location>
</feature>
<evidence type="ECO:0000256" key="1">
    <source>
        <dbReference type="SAM" id="Phobius"/>
    </source>
</evidence>
<dbReference type="EMBL" id="CP054038">
    <property type="protein sequence ID" value="QKJ20200.1"/>
    <property type="molecule type" value="Genomic_DNA"/>
</dbReference>
<dbReference type="InterPro" id="IPR013595">
    <property type="entry name" value="Pept_S33_TAP-like_C"/>
</dbReference>
<feature type="chain" id="PRO_5028827681" evidence="2">
    <location>
        <begin position="30"/>
        <end position="671"/>
    </location>
</feature>
<protein>
    <submittedName>
        <fullName evidence="4">Alpha/beta hydrolase</fullName>
    </submittedName>
</protein>
<organism evidence="4 5">
    <name type="scientific">Microbacterium hominis</name>
    <dbReference type="NCBI Taxonomy" id="162426"/>
    <lineage>
        <taxon>Bacteria</taxon>
        <taxon>Bacillati</taxon>
        <taxon>Actinomycetota</taxon>
        <taxon>Actinomycetes</taxon>
        <taxon>Micrococcales</taxon>
        <taxon>Microbacteriaceae</taxon>
        <taxon>Microbacterium</taxon>
    </lineage>
</organism>
<accession>A0A7D4TGJ6</accession>
<dbReference type="Proteomes" id="UP000502498">
    <property type="component" value="Chromosome"/>
</dbReference>
<keyword evidence="1" id="KW-1133">Transmembrane helix</keyword>
<name>A0A7D4TGJ6_9MICO</name>
<evidence type="ECO:0000313" key="5">
    <source>
        <dbReference type="Proteomes" id="UP000502498"/>
    </source>
</evidence>
<reference evidence="4 5" key="1">
    <citation type="submission" date="2020-05" db="EMBL/GenBank/DDBJ databases">
        <title>Strain PA2F3 complete genome.</title>
        <authorList>
            <person name="Kim Y.-S."/>
            <person name="Kim S.-J."/>
            <person name="Jung H.-k."/>
            <person name="Kim S.-E."/>
            <person name="Kim K.-H."/>
        </authorList>
    </citation>
    <scope>NUCLEOTIDE SEQUENCE [LARGE SCALE GENOMIC DNA]</scope>
    <source>
        <strain evidence="4 5">PA2F3</strain>
    </source>
</reference>
<keyword evidence="4" id="KW-0378">Hydrolase</keyword>
<feature type="transmembrane region" description="Helical" evidence="1">
    <location>
        <begin position="647"/>
        <end position="665"/>
    </location>
</feature>
<dbReference type="RefSeq" id="WP_172990636.1">
    <property type="nucleotide sequence ID" value="NZ_CP054038.1"/>
</dbReference>